<dbReference type="EMBL" id="PNHG01000010">
    <property type="protein sequence ID" value="PMC64108.1"/>
    <property type="molecule type" value="Genomic_DNA"/>
</dbReference>
<dbReference type="AlphaFoldDB" id="A0A2N6T450"/>
<gene>
    <name evidence="1" type="ORF">CJ203_07645</name>
</gene>
<evidence type="ECO:0000313" key="2">
    <source>
        <dbReference type="Proteomes" id="UP000235836"/>
    </source>
</evidence>
<protein>
    <submittedName>
        <fullName evidence="1">Anti-sigma factor</fullName>
    </submittedName>
</protein>
<proteinExistence type="predicted"/>
<sequence length="82" mass="9659">MGDCNIEPTRAHALLCEFFDPDTPQARVEEIRAIIQTCPESFAWLESEMEIRQIVRRCNCQDQAPEQLRQRIVRSISITYYK</sequence>
<comment type="caution">
    <text evidence="1">The sequence shown here is derived from an EMBL/GenBank/DDBJ whole genome shotgun (WGS) entry which is preliminary data.</text>
</comment>
<dbReference type="Proteomes" id="UP000235836">
    <property type="component" value="Unassembled WGS sequence"/>
</dbReference>
<reference evidence="1 2" key="1">
    <citation type="submission" date="2017-09" db="EMBL/GenBank/DDBJ databases">
        <title>Bacterial strain isolated from the female urinary microbiota.</title>
        <authorList>
            <person name="Thomas-White K."/>
            <person name="Kumar N."/>
            <person name="Forster S."/>
            <person name="Putonti C."/>
            <person name="Lawley T."/>
            <person name="Wolfe A.J."/>
        </authorList>
    </citation>
    <scope>NUCLEOTIDE SEQUENCE [LARGE SCALE GENOMIC DNA]</scope>
    <source>
        <strain evidence="1 2">UMB0792</strain>
    </source>
</reference>
<accession>A0A2N6T450</accession>
<keyword evidence="2" id="KW-1185">Reference proteome</keyword>
<name>A0A2N6T450_9CORY</name>
<dbReference type="RefSeq" id="WP_102724168.1">
    <property type="nucleotide sequence ID" value="NZ_PNHG01000010.1"/>
</dbReference>
<organism evidence="1 2">
    <name type="scientific">Corynebacterium tuscaniense</name>
    <dbReference type="NCBI Taxonomy" id="302449"/>
    <lineage>
        <taxon>Bacteria</taxon>
        <taxon>Bacillati</taxon>
        <taxon>Actinomycetota</taxon>
        <taxon>Actinomycetes</taxon>
        <taxon>Mycobacteriales</taxon>
        <taxon>Corynebacteriaceae</taxon>
        <taxon>Corynebacterium</taxon>
    </lineage>
</organism>
<evidence type="ECO:0000313" key="1">
    <source>
        <dbReference type="EMBL" id="PMC64108.1"/>
    </source>
</evidence>